<dbReference type="Proteomes" id="UP000314011">
    <property type="component" value="Unassembled WGS sequence"/>
</dbReference>
<dbReference type="GO" id="GO:0022857">
    <property type="term" value="F:transmembrane transporter activity"/>
    <property type="evidence" value="ECO:0007669"/>
    <property type="project" value="InterPro"/>
</dbReference>
<proteinExistence type="predicted"/>
<feature type="transmembrane region" description="Helical" evidence="6">
    <location>
        <begin position="88"/>
        <end position="107"/>
    </location>
</feature>
<dbReference type="CDD" id="cd06580">
    <property type="entry name" value="TM_PBP1_transp_TpRbsC_like"/>
    <property type="match status" value="1"/>
</dbReference>
<dbReference type="PANTHER" id="PTHR47089">
    <property type="entry name" value="ABC TRANSPORTER, PERMEASE PROTEIN"/>
    <property type="match status" value="1"/>
</dbReference>
<keyword evidence="3 6" id="KW-0812">Transmembrane</keyword>
<gene>
    <name evidence="7" type="ORF">FHY64_05095</name>
</gene>
<protein>
    <submittedName>
        <fullName evidence="7">ABC transporter permease</fullName>
    </submittedName>
</protein>
<sequence length="366" mass="38984">MSADRKPNKLNSFLREGARALSALLIALVVAFVIVLLTSEEPMEAFHTFLTAPVGSARTRGLWIDDVAKLTLTGLCFSLVFQARQFSLGAQGQVYVGGLFAALVALSPIGTTWLAIPLGMLAAMLAGAAYGFLPGYAKARFGASEIVSSLMLNYIAIRVVNWIVRAHLAPEGSGQLMSPEFPDAAIYPALIPGTRFDLGILFALIAVGVVWFLIFRTAWGLKLRLVGDNARFAEYAGIPSKAIMVSAMTVSGAIGGLLGSVYVQGRAFGRIAIDFDANLAFEGILVAIVARNKPLAVPVVAIAYGYLRQGAQFMGLRSDVPTEMLAVVQALIILLVASQFTFPGQKLFARLMRRDGQAAKTEAPGT</sequence>
<feature type="transmembrane region" description="Helical" evidence="6">
    <location>
        <begin position="20"/>
        <end position="39"/>
    </location>
</feature>
<keyword evidence="4 6" id="KW-1133">Transmembrane helix</keyword>
<feature type="transmembrane region" description="Helical" evidence="6">
    <location>
        <begin position="62"/>
        <end position="81"/>
    </location>
</feature>
<feature type="transmembrane region" description="Helical" evidence="6">
    <location>
        <begin position="324"/>
        <end position="344"/>
    </location>
</feature>
<dbReference type="AlphaFoldDB" id="A0A5C5GDT6"/>
<organism evidence="7 8">
    <name type="scientific">Pelagovum pacificum</name>
    <dbReference type="NCBI Taxonomy" id="2588711"/>
    <lineage>
        <taxon>Bacteria</taxon>
        <taxon>Pseudomonadati</taxon>
        <taxon>Pseudomonadota</taxon>
        <taxon>Alphaproteobacteria</taxon>
        <taxon>Rhodobacterales</taxon>
        <taxon>Paracoccaceae</taxon>
        <taxon>Pelagovum</taxon>
    </lineage>
</organism>
<evidence type="ECO:0000313" key="7">
    <source>
        <dbReference type="EMBL" id="TNY32660.1"/>
    </source>
</evidence>
<dbReference type="PANTHER" id="PTHR47089:SF1">
    <property type="entry name" value="GUANOSINE ABC TRANSPORTER PERMEASE PROTEIN NUPP"/>
    <property type="match status" value="1"/>
</dbReference>
<reference evidence="7 8" key="1">
    <citation type="submission" date="2019-06" db="EMBL/GenBank/DDBJ databases">
        <title>Genome of new Rhodobacteraceae sp. SM1903.</title>
        <authorList>
            <person name="Ren X."/>
        </authorList>
    </citation>
    <scope>NUCLEOTIDE SEQUENCE [LARGE SCALE GENOMIC DNA]</scope>
    <source>
        <strain evidence="7 8">SM1903</strain>
    </source>
</reference>
<dbReference type="InterPro" id="IPR001851">
    <property type="entry name" value="ABC_transp_permease"/>
</dbReference>
<feature type="transmembrane region" description="Helical" evidence="6">
    <location>
        <begin position="113"/>
        <end position="133"/>
    </location>
</feature>
<comment type="caution">
    <text evidence="7">The sequence shown here is derived from an EMBL/GenBank/DDBJ whole genome shotgun (WGS) entry which is preliminary data.</text>
</comment>
<dbReference type="RefSeq" id="WP_140193340.1">
    <property type="nucleotide sequence ID" value="NZ_CP065915.1"/>
</dbReference>
<name>A0A5C5GDT6_9RHOB</name>
<comment type="subcellular location">
    <subcellularLocation>
        <location evidence="1">Cell membrane</location>
        <topology evidence="1">Multi-pass membrane protein</topology>
    </subcellularLocation>
</comment>
<evidence type="ECO:0000256" key="1">
    <source>
        <dbReference type="ARBA" id="ARBA00004651"/>
    </source>
</evidence>
<evidence type="ECO:0000256" key="5">
    <source>
        <dbReference type="ARBA" id="ARBA00023136"/>
    </source>
</evidence>
<keyword evidence="2" id="KW-1003">Cell membrane</keyword>
<feature type="transmembrane region" description="Helical" evidence="6">
    <location>
        <begin position="198"/>
        <end position="221"/>
    </location>
</feature>
<evidence type="ECO:0000256" key="2">
    <source>
        <dbReference type="ARBA" id="ARBA00022475"/>
    </source>
</evidence>
<dbReference type="OrthoDB" id="9809785at2"/>
<evidence type="ECO:0000256" key="4">
    <source>
        <dbReference type="ARBA" id="ARBA00022989"/>
    </source>
</evidence>
<keyword evidence="5 6" id="KW-0472">Membrane</keyword>
<dbReference type="Pfam" id="PF02653">
    <property type="entry name" value="BPD_transp_2"/>
    <property type="match status" value="1"/>
</dbReference>
<accession>A0A5C5GDT6</accession>
<evidence type="ECO:0000313" key="8">
    <source>
        <dbReference type="Proteomes" id="UP000314011"/>
    </source>
</evidence>
<keyword evidence="8" id="KW-1185">Reference proteome</keyword>
<feature type="transmembrane region" description="Helical" evidence="6">
    <location>
        <begin position="242"/>
        <end position="263"/>
    </location>
</feature>
<dbReference type="GO" id="GO:0005886">
    <property type="term" value="C:plasma membrane"/>
    <property type="evidence" value="ECO:0007669"/>
    <property type="project" value="UniProtKB-SubCell"/>
</dbReference>
<evidence type="ECO:0000256" key="3">
    <source>
        <dbReference type="ARBA" id="ARBA00022692"/>
    </source>
</evidence>
<dbReference type="EMBL" id="VFFF01000001">
    <property type="protein sequence ID" value="TNY32660.1"/>
    <property type="molecule type" value="Genomic_DNA"/>
</dbReference>
<evidence type="ECO:0000256" key="6">
    <source>
        <dbReference type="SAM" id="Phobius"/>
    </source>
</evidence>